<evidence type="ECO:0000256" key="1">
    <source>
        <dbReference type="ARBA" id="ARBA00004604"/>
    </source>
</evidence>
<dbReference type="InterPro" id="IPR007109">
    <property type="entry name" value="Brix"/>
</dbReference>
<dbReference type="GeneID" id="25732846"/>
<dbReference type="GO" id="GO:0006364">
    <property type="term" value="P:rRNA processing"/>
    <property type="evidence" value="ECO:0007669"/>
    <property type="project" value="InterPro"/>
</dbReference>
<evidence type="ECO:0000256" key="2">
    <source>
        <dbReference type="ARBA" id="ARBA00006369"/>
    </source>
</evidence>
<dbReference type="PANTHER" id="PTHR13634">
    <property type="entry name" value="RIBOSOME BIOGENESIS PROTEIN BRIX"/>
    <property type="match status" value="1"/>
</dbReference>
<protein>
    <recommendedName>
        <fullName evidence="6">Brix domain-containing protein</fullName>
    </recommendedName>
</protein>
<keyword evidence="8" id="KW-1185">Reference proteome</keyword>
<dbReference type="OrthoDB" id="1638493at2759"/>
<evidence type="ECO:0000313" key="8">
    <source>
        <dbReference type="Proteomes" id="UP000054498"/>
    </source>
</evidence>
<dbReference type="GO" id="GO:0005730">
    <property type="term" value="C:nucleolus"/>
    <property type="evidence" value="ECO:0007669"/>
    <property type="project" value="UniProtKB-SubCell"/>
</dbReference>
<dbReference type="GO" id="GO:0019843">
    <property type="term" value="F:rRNA binding"/>
    <property type="evidence" value="ECO:0007669"/>
    <property type="project" value="InterPro"/>
</dbReference>
<keyword evidence="4" id="KW-0539">Nucleus</keyword>
<dbReference type="AlphaFoldDB" id="A0A0D2MBP3"/>
<dbReference type="Proteomes" id="UP000054498">
    <property type="component" value="Unassembled WGS sequence"/>
</dbReference>
<dbReference type="GO" id="GO:0000027">
    <property type="term" value="P:ribosomal large subunit assembly"/>
    <property type="evidence" value="ECO:0007669"/>
    <property type="project" value="TreeGrafter"/>
</dbReference>
<feature type="domain" description="Brix" evidence="6">
    <location>
        <begin position="1"/>
        <end position="147"/>
    </location>
</feature>
<dbReference type="RefSeq" id="XP_013891775.1">
    <property type="nucleotide sequence ID" value="XM_014036321.1"/>
</dbReference>
<dbReference type="EMBL" id="KK105344">
    <property type="protein sequence ID" value="KIY92755.1"/>
    <property type="molecule type" value="Genomic_DNA"/>
</dbReference>
<proteinExistence type="inferred from homology"/>
<evidence type="ECO:0000256" key="3">
    <source>
        <dbReference type="ARBA" id="ARBA00022517"/>
    </source>
</evidence>
<dbReference type="Pfam" id="PF04427">
    <property type="entry name" value="Brix"/>
    <property type="match status" value="2"/>
</dbReference>
<evidence type="ECO:0000256" key="5">
    <source>
        <dbReference type="SAM" id="MobiDB-lite"/>
    </source>
</evidence>
<comment type="subcellular location">
    <subcellularLocation>
        <location evidence="1">Nucleus</location>
        <location evidence="1">Nucleolus</location>
    </subcellularLocation>
</comment>
<gene>
    <name evidence="7" type="ORF">MNEG_15208</name>
</gene>
<organism evidence="7 8">
    <name type="scientific">Monoraphidium neglectum</name>
    <dbReference type="NCBI Taxonomy" id="145388"/>
    <lineage>
        <taxon>Eukaryota</taxon>
        <taxon>Viridiplantae</taxon>
        <taxon>Chlorophyta</taxon>
        <taxon>core chlorophytes</taxon>
        <taxon>Chlorophyceae</taxon>
        <taxon>CS clade</taxon>
        <taxon>Sphaeropleales</taxon>
        <taxon>Selenastraceae</taxon>
        <taxon>Monoraphidium</taxon>
    </lineage>
</organism>
<dbReference type="STRING" id="145388.A0A0D2MBP3"/>
<dbReference type="InterPro" id="IPR026532">
    <property type="entry name" value="BRX1"/>
</dbReference>
<evidence type="ECO:0000256" key="4">
    <source>
        <dbReference type="ARBA" id="ARBA00023242"/>
    </source>
</evidence>
<accession>A0A0D2MBP3</accession>
<evidence type="ECO:0000313" key="7">
    <source>
        <dbReference type="EMBL" id="KIY92755.1"/>
    </source>
</evidence>
<reference evidence="7 8" key="1">
    <citation type="journal article" date="2013" name="BMC Genomics">
        <title>Reconstruction of the lipid metabolism for the microalga Monoraphidium neglectum from its genome sequence reveals characteristics suitable for biofuel production.</title>
        <authorList>
            <person name="Bogen C."/>
            <person name="Al-Dilaimi A."/>
            <person name="Albersmeier A."/>
            <person name="Wichmann J."/>
            <person name="Grundmann M."/>
            <person name="Rupp O."/>
            <person name="Lauersen K.J."/>
            <person name="Blifernez-Klassen O."/>
            <person name="Kalinowski J."/>
            <person name="Goesmann A."/>
            <person name="Mussgnug J.H."/>
            <person name="Kruse O."/>
        </authorList>
    </citation>
    <scope>NUCLEOTIDE SEQUENCE [LARGE SCALE GENOMIC DNA]</scope>
    <source>
        <strain evidence="7 8">SAG 48.87</strain>
    </source>
</reference>
<feature type="region of interest" description="Disordered" evidence="5">
    <location>
        <begin position="174"/>
        <end position="195"/>
    </location>
</feature>
<dbReference type="PROSITE" id="PS50833">
    <property type="entry name" value="BRIX"/>
    <property type="match status" value="1"/>
</dbReference>
<sequence length="208" mass="23882">MDELKLTGNHLKGSRPVLSFDGAFDQEPHLQLLKELFTQLLKELFTEVNAGWLTRPHEVSWRGMARRGVACATCRRIFSTPRRHHKSKPFFDHVISFTHADGRVWFRNYQVVLPLDKKRVDADNATLVEVGPRMALQPIRIFDGSFHGATLYENPAFVSPNLLRRMVKQRAAGKYNSKVAARGKRRAHEAEHPKAPRAAFELTEVFRE</sequence>
<keyword evidence="3" id="KW-0690">Ribosome biogenesis</keyword>
<dbReference type="PANTHER" id="PTHR13634:SF0">
    <property type="entry name" value="RIBOSOME BIOGENESIS PROTEIN BRX1 HOMOLOG"/>
    <property type="match status" value="1"/>
</dbReference>
<dbReference type="KEGG" id="mng:MNEG_15208"/>
<evidence type="ECO:0000259" key="6">
    <source>
        <dbReference type="PROSITE" id="PS50833"/>
    </source>
</evidence>
<name>A0A0D2MBP3_9CHLO</name>
<comment type="similarity">
    <text evidence="2">Belongs to the BRX1 family.</text>
</comment>